<protein>
    <submittedName>
        <fullName evidence="1">Uncharacterized protein</fullName>
    </submittedName>
</protein>
<name>A0A382N6E1_9ZZZZ</name>
<feature type="non-terminal residue" evidence="1">
    <location>
        <position position="1"/>
    </location>
</feature>
<gene>
    <name evidence="1" type="ORF">METZ01_LOCUS309164</name>
</gene>
<dbReference type="AlphaFoldDB" id="A0A382N6E1"/>
<sequence length="86" mass="9749">PKGNIRHETLPGVASRLIRLVFLITHPRKGRPYPYSAVQPSASPSKYSSLWCGREDSNFHGIAPTATSTLRVYQFRHDRTTLDLAW</sequence>
<proteinExistence type="predicted"/>
<dbReference type="EMBL" id="UINC01098077">
    <property type="protein sequence ID" value="SVC56310.1"/>
    <property type="molecule type" value="Genomic_DNA"/>
</dbReference>
<reference evidence="1" key="1">
    <citation type="submission" date="2018-05" db="EMBL/GenBank/DDBJ databases">
        <authorList>
            <person name="Lanie J.A."/>
            <person name="Ng W.-L."/>
            <person name="Kazmierczak K.M."/>
            <person name="Andrzejewski T.M."/>
            <person name="Davidsen T.M."/>
            <person name="Wayne K.J."/>
            <person name="Tettelin H."/>
            <person name="Glass J.I."/>
            <person name="Rusch D."/>
            <person name="Podicherti R."/>
            <person name="Tsui H.-C.T."/>
            <person name="Winkler M.E."/>
        </authorList>
    </citation>
    <scope>NUCLEOTIDE SEQUENCE</scope>
</reference>
<organism evidence="1">
    <name type="scientific">marine metagenome</name>
    <dbReference type="NCBI Taxonomy" id="408172"/>
    <lineage>
        <taxon>unclassified sequences</taxon>
        <taxon>metagenomes</taxon>
        <taxon>ecological metagenomes</taxon>
    </lineage>
</organism>
<evidence type="ECO:0000313" key="1">
    <source>
        <dbReference type="EMBL" id="SVC56310.1"/>
    </source>
</evidence>
<accession>A0A382N6E1</accession>